<dbReference type="SMART" id="SM00382">
    <property type="entry name" value="AAA"/>
    <property type="match status" value="1"/>
</dbReference>
<evidence type="ECO:0000259" key="6">
    <source>
        <dbReference type="PROSITE" id="PS50893"/>
    </source>
</evidence>
<dbReference type="Pfam" id="PF08352">
    <property type="entry name" value="oligo_HPY"/>
    <property type="match status" value="1"/>
</dbReference>
<accession>A0AAP2CS96</accession>
<dbReference type="InterPro" id="IPR050319">
    <property type="entry name" value="ABC_transp_ATP-bind"/>
</dbReference>
<dbReference type="RefSeq" id="WP_327795277.1">
    <property type="nucleotide sequence ID" value="NZ_JADQAZ010000003.1"/>
</dbReference>
<gene>
    <name evidence="7" type="ORF">IV417_16915</name>
</gene>
<dbReference type="NCBIfam" id="TIGR01727">
    <property type="entry name" value="oligo_HPY"/>
    <property type="match status" value="1"/>
</dbReference>
<evidence type="ECO:0000256" key="3">
    <source>
        <dbReference type="ARBA" id="ARBA00022448"/>
    </source>
</evidence>
<keyword evidence="4" id="KW-0547">Nucleotide-binding</keyword>
<evidence type="ECO:0000256" key="4">
    <source>
        <dbReference type="ARBA" id="ARBA00022741"/>
    </source>
</evidence>
<dbReference type="PROSITE" id="PS50893">
    <property type="entry name" value="ABC_TRANSPORTER_2"/>
    <property type="match status" value="1"/>
</dbReference>
<name>A0AAP2CS96_9RHOB</name>
<dbReference type="GO" id="GO:0016887">
    <property type="term" value="F:ATP hydrolysis activity"/>
    <property type="evidence" value="ECO:0007669"/>
    <property type="project" value="InterPro"/>
</dbReference>
<dbReference type="GO" id="GO:0005524">
    <property type="term" value="F:ATP binding"/>
    <property type="evidence" value="ECO:0007669"/>
    <property type="project" value="UniProtKB-KW"/>
</dbReference>
<dbReference type="InterPro" id="IPR027417">
    <property type="entry name" value="P-loop_NTPase"/>
</dbReference>
<dbReference type="PANTHER" id="PTHR43776:SF7">
    <property type="entry name" value="D,D-DIPEPTIDE TRANSPORT ATP-BINDING PROTEIN DDPF-RELATED"/>
    <property type="match status" value="1"/>
</dbReference>
<dbReference type="AlphaFoldDB" id="A0AAP2CS96"/>
<comment type="similarity">
    <text evidence="2">Belongs to the ABC transporter superfamily.</text>
</comment>
<dbReference type="PROSITE" id="PS00211">
    <property type="entry name" value="ABC_TRANSPORTER_1"/>
    <property type="match status" value="1"/>
</dbReference>
<evidence type="ECO:0000256" key="5">
    <source>
        <dbReference type="ARBA" id="ARBA00022840"/>
    </source>
</evidence>
<evidence type="ECO:0000256" key="2">
    <source>
        <dbReference type="ARBA" id="ARBA00005417"/>
    </source>
</evidence>
<dbReference type="InterPro" id="IPR017871">
    <property type="entry name" value="ABC_transporter-like_CS"/>
</dbReference>
<keyword evidence="8" id="KW-1185">Reference proteome</keyword>
<proteinExistence type="inferred from homology"/>
<reference evidence="7 8" key="1">
    <citation type="journal article" date="2021" name="Arch. Microbiol.">
        <title>Harenicola maris gen. nov., sp. nov. isolated from the Sea of Japan shallow sediments.</title>
        <authorList>
            <person name="Romanenko L.A."/>
            <person name="Kurilenko V.V."/>
            <person name="Chernysheva N.Y."/>
            <person name="Tekutyeva L.A."/>
            <person name="Velansky P.V."/>
            <person name="Svetashev V.I."/>
            <person name="Isaeva M.P."/>
        </authorList>
    </citation>
    <scope>NUCLEOTIDE SEQUENCE [LARGE SCALE GENOMIC DNA]</scope>
    <source>
        <strain evidence="7 8">KMM 3653</strain>
    </source>
</reference>
<dbReference type="InterPro" id="IPR003439">
    <property type="entry name" value="ABC_transporter-like_ATP-bd"/>
</dbReference>
<dbReference type="GO" id="GO:0015833">
    <property type="term" value="P:peptide transport"/>
    <property type="evidence" value="ECO:0007669"/>
    <property type="project" value="InterPro"/>
</dbReference>
<feature type="domain" description="ABC transporter" evidence="6">
    <location>
        <begin position="12"/>
        <end position="262"/>
    </location>
</feature>
<dbReference type="SUPFAM" id="SSF52540">
    <property type="entry name" value="P-loop containing nucleoside triphosphate hydrolases"/>
    <property type="match status" value="1"/>
</dbReference>
<dbReference type="Proteomes" id="UP001315686">
    <property type="component" value="Unassembled WGS sequence"/>
</dbReference>
<protein>
    <submittedName>
        <fullName evidence="7">ATP-binding cassette domain-containing protein</fullName>
    </submittedName>
</protein>
<dbReference type="FunFam" id="3.40.50.300:FF:000016">
    <property type="entry name" value="Oligopeptide ABC transporter ATP-binding component"/>
    <property type="match status" value="1"/>
</dbReference>
<comment type="subcellular location">
    <subcellularLocation>
        <location evidence="1">Cell inner membrane</location>
        <topology evidence="1">Peripheral membrane protein</topology>
    </subcellularLocation>
</comment>
<dbReference type="GO" id="GO:0005886">
    <property type="term" value="C:plasma membrane"/>
    <property type="evidence" value="ECO:0007669"/>
    <property type="project" value="UniProtKB-SubCell"/>
</dbReference>
<dbReference type="CDD" id="cd03257">
    <property type="entry name" value="ABC_NikE_OppD_transporters"/>
    <property type="match status" value="1"/>
</dbReference>
<dbReference type="Pfam" id="PF00005">
    <property type="entry name" value="ABC_tran"/>
    <property type="match status" value="1"/>
</dbReference>
<evidence type="ECO:0000313" key="8">
    <source>
        <dbReference type="Proteomes" id="UP001315686"/>
    </source>
</evidence>
<evidence type="ECO:0000313" key="7">
    <source>
        <dbReference type="EMBL" id="MBT0959070.1"/>
    </source>
</evidence>
<keyword evidence="5 7" id="KW-0067">ATP-binding</keyword>
<dbReference type="InterPro" id="IPR003593">
    <property type="entry name" value="AAA+_ATPase"/>
</dbReference>
<keyword evidence="3" id="KW-0813">Transport</keyword>
<evidence type="ECO:0000256" key="1">
    <source>
        <dbReference type="ARBA" id="ARBA00004417"/>
    </source>
</evidence>
<dbReference type="EMBL" id="JADQAZ010000003">
    <property type="protein sequence ID" value="MBT0959070.1"/>
    <property type="molecule type" value="Genomic_DNA"/>
</dbReference>
<dbReference type="Gene3D" id="3.40.50.300">
    <property type="entry name" value="P-loop containing nucleotide triphosphate hydrolases"/>
    <property type="match status" value="1"/>
</dbReference>
<dbReference type="InterPro" id="IPR013563">
    <property type="entry name" value="Oligopep_ABC_C"/>
</dbReference>
<organism evidence="7 8">
    <name type="scientific">Harenicola maris</name>
    <dbReference type="NCBI Taxonomy" id="2841044"/>
    <lineage>
        <taxon>Bacteria</taxon>
        <taxon>Pseudomonadati</taxon>
        <taxon>Pseudomonadota</taxon>
        <taxon>Alphaproteobacteria</taxon>
        <taxon>Rhodobacterales</taxon>
        <taxon>Paracoccaceae</taxon>
        <taxon>Harenicola</taxon>
    </lineage>
</organism>
<sequence>MSQPSQAPAPLLQVSDLKRYFDVKNSLLSGKSGHLRAVDGVTFNVTAGETLGLVGESGCGKSTLGRVVSRLLPATDGEILFEGRDIIDIDRKALLALRADIQSVFQDPSASLNPRMTAFNLIAEPLVIQKIGTRASRRDKVLDLLETVGLRREFADRYPHEFSGGQRQRIGIARALALDPKLLILDEPVSALDVSIQAQIINLLEDLQKRLDLTYLFISHDLSVVQHVADRVAVMYMGQIVELADNEAFYANPQHPYSIALLSALPLPDPTIARKRILLEGDLPDPANLPQGCRFQSRCAHVTDRCRVGPEPEMQEISPGHIARCHNLADIHAPIEQKQTA</sequence>
<dbReference type="GO" id="GO:0055085">
    <property type="term" value="P:transmembrane transport"/>
    <property type="evidence" value="ECO:0007669"/>
    <property type="project" value="UniProtKB-ARBA"/>
</dbReference>
<comment type="caution">
    <text evidence="7">The sequence shown here is derived from an EMBL/GenBank/DDBJ whole genome shotgun (WGS) entry which is preliminary data.</text>
</comment>
<dbReference type="PANTHER" id="PTHR43776">
    <property type="entry name" value="TRANSPORT ATP-BINDING PROTEIN"/>
    <property type="match status" value="1"/>
</dbReference>